<dbReference type="PANTHER" id="PTHR31121">
    <property type="entry name" value="ALPHA-1,2 MANNOSYLTRANSFERASE KTR1"/>
    <property type="match status" value="1"/>
</dbReference>
<dbReference type="AlphaFoldDB" id="A0A4R8PPW2"/>
<dbReference type="GO" id="GO:0016020">
    <property type="term" value="C:membrane"/>
    <property type="evidence" value="ECO:0007669"/>
    <property type="project" value="InterPro"/>
</dbReference>
<comment type="similarity">
    <text evidence="1">Belongs to the glycosyltransferase 15 family.</text>
</comment>
<dbReference type="GO" id="GO:0005794">
    <property type="term" value="C:Golgi apparatus"/>
    <property type="evidence" value="ECO:0007669"/>
    <property type="project" value="TreeGrafter"/>
</dbReference>
<dbReference type="InterPro" id="IPR002685">
    <property type="entry name" value="Glyco_trans_15"/>
</dbReference>
<dbReference type="GO" id="GO:0006487">
    <property type="term" value="P:protein N-linked glycosylation"/>
    <property type="evidence" value="ECO:0007669"/>
    <property type="project" value="TreeGrafter"/>
</dbReference>
<comment type="caution">
    <text evidence="4">The sequence shown here is derived from an EMBL/GenBank/DDBJ whole genome shotgun (WGS) entry which is preliminary data.</text>
</comment>
<keyword evidence="2 4" id="KW-0328">Glycosyltransferase</keyword>
<dbReference type="GO" id="GO:0000032">
    <property type="term" value="P:cell wall mannoprotein biosynthetic process"/>
    <property type="evidence" value="ECO:0007669"/>
    <property type="project" value="TreeGrafter"/>
</dbReference>
<accession>A0A4R8PPW2</accession>
<sequence length="270" mass="31986">MLARNSELQAAHHTLASLEKHFNRWFHYPVVFLNDEPFDDSFIDIMSNTASGGATFEVIPQKTWSFPKWVNQTAAKESIAEQGARGIVHAGQEGYHHMCRFYSGDFYQLEVLRKYKWYWRLEPDVDYYCSITYDPFVEMARRKKVYGFTMSLWEEWATVPSLFRHTAEFKEAFDLATTSLWTAMMEPSWLPYPFRSLMSFLPHRDRHGDAWSGCHYWSNFEIADLDFFRGKQYQAFFRKLDSVGGFYFERAAERIPQSLPELMKILTEHH</sequence>
<dbReference type="InterPro" id="IPR029044">
    <property type="entry name" value="Nucleotide-diphossugar_trans"/>
</dbReference>
<evidence type="ECO:0000313" key="4">
    <source>
        <dbReference type="EMBL" id="TDZ27258.1"/>
    </source>
</evidence>
<evidence type="ECO:0000256" key="2">
    <source>
        <dbReference type="ARBA" id="ARBA00022676"/>
    </source>
</evidence>
<evidence type="ECO:0000256" key="3">
    <source>
        <dbReference type="ARBA" id="ARBA00022679"/>
    </source>
</evidence>
<dbReference type="Proteomes" id="UP000295083">
    <property type="component" value="Unassembled WGS sequence"/>
</dbReference>
<keyword evidence="3 4" id="KW-0808">Transferase</keyword>
<keyword evidence="5" id="KW-1185">Reference proteome</keyword>
<evidence type="ECO:0000313" key="5">
    <source>
        <dbReference type="Proteomes" id="UP000295083"/>
    </source>
</evidence>
<dbReference type="Gene3D" id="3.90.550.10">
    <property type="entry name" value="Spore Coat Polysaccharide Biosynthesis Protein SpsA, Chain A"/>
    <property type="match status" value="1"/>
</dbReference>
<dbReference type="EMBL" id="QAPG01005164">
    <property type="protein sequence ID" value="TDZ27258.1"/>
    <property type="molecule type" value="Genomic_DNA"/>
</dbReference>
<protein>
    <submittedName>
        <fullName evidence="4">O-glycoside alpha-1,2-mannosyltransferase-like protein 4</fullName>
    </submittedName>
</protein>
<reference evidence="4 5" key="1">
    <citation type="submission" date="2018-11" db="EMBL/GenBank/DDBJ databases">
        <title>Genome sequence and assembly of Colletotrichum spinosum.</title>
        <authorList>
            <person name="Gan P."/>
            <person name="Shirasu K."/>
        </authorList>
    </citation>
    <scope>NUCLEOTIDE SEQUENCE [LARGE SCALE GENOMIC DNA]</scope>
    <source>
        <strain evidence="4 5">CBS 515.97</strain>
    </source>
</reference>
<organism evidence="4 5">
    <name type="scientific">Colletotrichum spinosum</name>
    <dbReference type="NCBI Taxonomy" id="1347390"/>
    <lineage>
        <taxon>Eukaryota</taxon>
        <taxon>Fungi</taxon>
        <taxon>Dikarya</taxon>
        <taxon>Ascomycota</taxon>
        <taxon>Pezizomycotina</taxon>
        <taxon>Sordariomycetes</taxon>
        <taxon>Hypocreomycetidae</taxon>
        <taxon>Glomerellales</taxon>
        <taxon>Glomerellaceae</taxon>
        <taxon>Colletotrichum</taxon>
        <taxon>Colletotrichum orbiculare species complex</taxon>
    </lineage>
</organism>
<proteinExistence type="inferred from homology"/>
<dbReference type="SUPFAM" id="SSF53448">
    <property type="entry name" value="Nucleotide-diphospho-sugar transferases"/>
    <property type="match status" value="1"/>
</dbReference>
<name>A0A4R8PPW2_9PEZI</name>
<gene>
    <name evidence="4" type="ORF">C8035_v012029</name>
</gene>
<dbReference type="GO" id="GO:0000026">
    <property type="term" value="F:alpha-1,2-mannosyltransferase activity"/>
    <property type="evidence" value="ECO:0007669"/>
    <property type="project" value="TreeGrafter"/>
</dbReference>
<dbReference type="PANTHER" id="PTHR31121:SF2">
    <property type="entry name" value="MANNOSYLTRANSFERASE KTR5-RELATED"/>
    <property type="match status" value="1"/>
</dbReference>
<evidence type="ECO:0000256" key="1">
    <source>
        <dbReference type="ARBA" id="ARBA00007677"/>
    </source>
</evidence>
<dbReference type="Pfam" id="PF01793">
    <property type="entry name" value="Glyco_transf_15"/>
    <property type="match status" value="1"/>
</dbReference>